<dbReference type="InterPro" id="IPR018556">
    <property type="entry name" value="SPIN90/Ldb17_LRD"/>
</dbReference>
<dbReference type="GO" id="GO:0006897">
    <property type="term" value="P:endocytosis"/>
    <property type="evidence" value="ECO:0007669"/>
    <property type="project" value="TreeGrafter"/>
</dbReference>
<dbReference type="InterPro" id="IPR030125">
    <property type="entry name" value="SPIN90/Ldb17"/>
</dbReference>
<dbReference type="AlphaFoldDB" id="A0A5N5SVH8"/>
<dbReference type="Pfam" id="PF09431">
    <property type="entry name" value="SPIN90_LRD"/>
    <property type="match status" value="1"/>
</dbReference>
<gene>
    <name evidence="2" type="primary">Nckipsd</name>
    <name evidence="2" type="ORF">Anas_10358</name>
</gene>
<proteinExistence type="predicted"/>
<evidence type="ECO:0000259" key="1">
    <source>
        <dbReference type="Pfam" id="PF09431"/>
    </source>
</evidence>
<evidence type="ECO:0000313" key="3">
    <source>
        <dbReference type="Proteomes" id="UP000326759"/>
    </source>
</evidence>
<sequence length="144" mass="16690">MNESFVTFLIEGVESYNSDPDTEHLGELFLTLLLAFNLQFFDASKITQENGVKDGQSENLVIKVLSRKSEYKYFIEKILILFNREEDPVCMFEHEPRPVHSVLRMMVDIFQCGSTAKLLYTNDEKVLCDIILRQLTDLPSDDME</sequence>
<comment type="caution">
    <text evidence="2">The sequence shown here is derived from an EMBL/GenBank/DDBJ whole genome shotgun (WGS) entry which is preliminary data.</text>
</comment>
<dbReference type="PANTHER" id="PTHR13357">
    <property type="entry name" value="SH3 ADAPTER PROTEIN SPIN90 NCK INTERACTING PROTEIN WITH SH3 DOMAIN"/>
    <property type="match status" value="1"/>
</dbReference>
<dbReference type="EMBL" id="SEYY01021114">
    <property type="protein sequence ID" value="KAB7496680.1"/>
    <property type="molecule type" value="Genomic_DNA"/>
</dbReference>
<organism evidence="2 3">
    <name type="scientific">Armadillidium nasatum</name>
    <dbReference type="NCBI Taxonomy" id="96803"/>
    <lineage>
        <taxon>Eukaryota</taxon>
        <taxon>Metazoa</taxon>
        <taxon>Ecdysozoa</taxon>
        <taxon>Arthropoda</taxon>
        <taxon>Crustacea</taxon>
        <taxon>Multicrustacea</taxon>
        <taxon>Malacostraca</taxon>
        <taxon>Eumalacostraca</taxon>
        <taxon>Peracarida</taxon>
        <taxon>Isopoda</taxon>
        <taxon>Oniscidea</taxon>
        <taxon>Crinocheta</taxon>
        <taxon>Armadillidiidae</taxon>
        <taxon>Armadillidium</taxon>
    </lineage>
</organism>
<reference evidence="2 3" key="1">
    <citation type="journal article" date="2019" name="PLoS Biol.">
        <title>Sex chromosomes control vertical transmission of feminizing Wolbachia symbionts in an isopod.</title>
        <authorList>
            <person name="Becking T."/>
            <person name="Chebbi M.A."/>
            <person name="Giraud I."/>
            <person name="Moumen B."/>
            <person name="Laverre T."/>
            <person name="Caubet Y."/>
            <person name="Peccoud J."/>
            <person name="Gilbert C."/>
            <person name="Cordaux R."/>
        </authorList>
    </citation>
    <scope>NUCLEOTIDE SEQUENCE [LARGE SCALE GENOMIC DNA]</scope>
    <source>
        <strain evidence="2">ANa2</strain>
        <tissue evidence="2">Whole body excluding digestive tract and cuticle</tissue>
    </source>
</reference>
<evidence type="ECO:0000313" key="2">
    <source>
        <dbReference type="EMBL" id="KAB7496680.1"/>
    </source>
</evidence>
<dbReference type="Proteomes" id="UP000326759">
    <property type="component" value="Unassembled WGS sequence"/>
</dbReference>
<dbReference type="GO" id="GO:0071933">
    <property type="term" value="F:Arp2/3 complex binding"/>
    <property type="evidence" value="ECO:0007669"/>
    <property type="project" value="TreeGrafter"/>
</dbReference>
<keyword evidence="3" id="KW-1185">Reference proteome</keyword>
<accession>A0A5N5SVH8</accession>
<feature type="domain" description="SPIN90/Ldb17 leucine-rich" evidence="1">
    <location>
        <begin position="25"/>
        <end position="141"/>
    </location>
</feature>
<dbReference type="PANTHER" id="PTHR13357:SF1">
    <property type="entry name" value="NCK-INTERACTING PROTEIN WITH SH3 DOMAIN"/>
    <property type="match status" value="1"/>
</dbReference>
<name>A0A5N5SVH8_9CRUS</name>
<dbReference type="OrthoDB" id="445362at2759"/>
<protein>
    <submittedName>
        <fullName evidence="2">NCK-interacting protein with SH3 domain</fullName>
    </submittedName>
</protein>